<dbReference type="InterPro" id="IPR009057">
    <property type="entry name" value="Homeodomain-like_sf"/>
</dbReference>
<dbReference type="FunFam" id="1.10.10.60:FF:000060">
    <property type="entry name" value="MYB transcription factor"/>
    <property type="match status" value="1"/>
</dbReference>
<dbReference type="Gramene" id="Pp3c11_2650V3.1">
    <property type="protein sequence ID" value="Pp3c11_2650V3.1"/>
    <property type="gene ID" value="Pp3c11_2650"/>
</dbReference>
<dbReference type="EnsemblPlants" id="Pp3c11_2650V3.1">
    <property type="protein sequence ID" value="Pp3c11_2650V3.1"/>
    <property type="gene ID" value="Pp3c11_2650"/>
</dbReference>
<dbReference type="KEGG" id="ppp:112288152"/>
<feature type="compositionally biased region" description="Polar residues" evidence="7">
    <location>
        <begin position="284"/>
        <end position="293"/>
    </location>
</feature>
<keyword evidence="6" id="KW-0539">Nucleus</keyword>
<dbReference type="PANTHER" id="PTHR45614">
    <property type="entry name" value="MYB PROTEIN-RELATED"/>
    <property type="match status" value="1"/>
</dbReference>
<keyword evidence="3" id="KW-0805">Transcription regulation</keyword>
<gene>
    <name evidence="11" type="primary">LOC112288152</name>
    <name evidence="10" type="ORF">PHYPA_014504</name>
</gene>
<dbReference type="PROSITE" id="PS51294">
    <property type="entry name" value="HTH_MYB"/>
    <property type="match status" value="2"/>
</dbReference>
<comment type="subcellular location">
    <subcellularLocation>
        <location evidence="1">Nucleus</location>
    </subcellularLocation>
</comment>
<proteinExistence type="predicted"/>
<feature type="domain" description="HTH myb-type" evidence="9">
    <location>
        <begin position="163"/>
        <end position="213"/>
    </location>
</feature>
<evidence type="ECO:0000256" key="6">
    <source>
        <dbReference type="ARBA" id="ARBA00023242"/>
    </source>
</evidence>
<evidence type="ECO:0000313" key="11">
    <source>
        <dbReference type="EnsemblPlants" id="Pp3c11_2650V3.1"/>
    </source>
</evidence>
<dbReference type="EnsemblPlants" id="Pp3c11_2650V3.2">
    <property type="protein sequence ID" value="Pp3c11_2650V3.2"/>
    <property type="gene ID" value="Pp3c11_2650"/>
</dbReference>
<dbReference type="Proteomes" id="UP000006727">
    <property type="component" value="Chromosome 11"/>
</dbReference>
<dbReference type="PaxDb" id="3218-PP1S39_301V6.1"/>
<feature type="region of interest" description="Disordered" evidence="7">
    <location>
        <begin position="314"/>
        <end position="342"/>
    </location>
</feature>
<dbReference type="GO" id="GO:0006355">
    <property type="term" value="P:regulation of DNA-templated transcription"/>
    <property type="evidence" value="ECO:0000318"/>
    <property type="project" value="GO_Central"/>
</dbReference>
<dbReference type="Pfam" id="PF00249">
    <property type="entry name" value="Myb_DNA-binding"/>
    <property type="match status" value="2"/>
</dbReference>
<dbReference type="InterPro" id="IPR050560">
    <property type="entry name" value="MYB_TF"/>
</dbReference>
<feature type="region of interest" description="Disordered" evidence="7">
    <location>
        <begin position="265"/>
        <end position="295"/>
    </location>
</feature>
<dbReference type="SMART" id="SM00717">
    <property type="entry name" value="SANT"/>
    <property type="match status" value="2"/>
</dbReference>
<evidence type="ECO:0000256" key="7">
    <source>
        <dbReference type="SAM" id="MobiDB-lite"/>
    </source>
</evidence>
<feature type="compositionally biased region" description="Low complexity" evidence="7">
    <location>
        <begin position="324"/>
        <end position="336"/>
    </location>
</feature>
<organism evidence="10">
    <name type="scientific">Physcomitrium patens</name>
    <name type="common">Spreading-leaved earth moss</name>
    <name type="synonym">Physcomitrella patens</name>
    <dbReference type="NCBI Taxonomy" id="3218"/>
    <lineage>
        <taxon>Eukaryota</taxon>
        <taxon>Viridiplantae</taxon>
        <taxon>Streptophyta</taxon>
        <taxon>Embryophyta</taxon>
        <taxon>Bryophyta</taxon>
        <taxon>Bryophytina</taxon>
        <taxon>Bryopsida</taxon>
        <taxon>Funariidae</taxon>
        <taxon>Funariales</taxon>
        <taxon>Funariaceae</taxon>
        <taxon>Physcomitrium</taxon>
    </lineage>
</organism>
<dbReference type="InterPro" id="IPR017930">
    <property type="entry name" value="Myb_dom"/>
</dbReference>
<dbReference type="GO" id="GO:0000978">
    <property type="term" value="F:RNA polymerase II cis-regulatory region sequence-specific DNA binding"/>
    <property type="evidence" value="ECO:0000318"/>
    <property type="project" value="GO_Central"/>
</dbReference>
<dbReference type="EMBL" id="ABEU02000011">
    <property type="protein sequence ID" value="PNR44734.1"/>
    <property type="molecule type" value="Genomic_DNA"/>
</dbReference>
<protein>
    <submittedName>
        <fullName evidence="10 11">Uncharacterized protein</fullName>
    </submittedName>
</protein>
<evidence type="ECO:0000313" key="10">
    <source>
        <dbReference type="EMBL" id="PNR44734.1"/>
    </source>
</evidence>
<name>A0A2K1JT70_PHYPA</name>
<dbReference type="CDD" id="cd00167">
    <property type="entry name" value="SANT"/>
    <property type="match status" value="2"/>
</dbReference>
<feature type="domain" description="HTH myb-type" evidence="9">
    <location>
        <begin position="214"/>
        <end position="264"/>
    </location>
</feature>
<feature type="region of interest" description="Disordered" evidence="7">
    <location>
        <begin position="522"/>
        <end position="564"/>
    </location>
</feature>
<evidence type="ECO:0000256" key="4">
    <source>
        <dbReference type="ARBA" id="ARBA00023125"/>
    </source>
</evidence>
<dbReference type="PROSITE" id="PS50090">
    <property type="entry name" value="MYB_LIKE"/>
    <property type="match status" value="2"/>
</dbReference>
<feature type="domain" description="Myb-like" evidence="8">
    <location>
        <begin position="163"/>
        <end position="209"/>
    </location>
</feature>
<evidence type="ECO:0000256" key="2">
    <source>
        <dbReference type="ARBA" id="ARBA00022737"/>
    </source>
</evidence>
<feature type="compositionally biased region" description="Basic and acidic residues" evidence="7">
    <location>
        <begin position="131"/>
        <end position="142"/>
    </location>
</feature>
<evidence type="ECO:0000313" key="12">
    <source>
        <dbReference type="Proteomes" id="UP000006727"/>
    </source>
</evidence>
<reference evidence="11" key="3">
    <citation type="submission" date="2020-12" db="UniProtKB">
        <authorList>
            <consortium name="EnsemblPlants"/>
        </authorList>
    </citation>
    <scope>IDENTIFICATION</scope>
</reference>
<dbReference type="PANTHER" id="PTHR45614:SF259">
    <property type="entry name" value="MYB DOMAIN PROTEIN 89-RELATED"/>
    <property type="match status" value="1"/>
</dbReference>
<keyword evidence="4" id="KW-0238">DNA-binding</keyword>
<evidence type="ECO:0000259" key="8">
    <source>
        <dbReference type="PROSITE" id="PS50090"/>
    </source>
</evidence>
<feature type="compositionally biased region" description="Basic and acidic residues" evidence="7">
    <location>
        <begin position="552"/>
        <end position="563"/>
    </location>
</feature>
<dbReference type="OrthoDB" id="2143914at2759"/>
<evidence type="ECO:0000256" key="3">
    <source>
        <dbReference type="ARBA" id="ARBA00023015"/>
    </source>
</evidence>
<evidence type="ECO:0000256" key="1">
    <source>
        <dbReference type="ARBA" id="ARBA00004123"/>
    </source>
</evidence>
<dbReference type="Gene3D" id="1.10.10.60">
    <property type="entry name" value="Homeodomain-like"/>
    <property type="match status" value="2"/>
</dbReference>
<dbReference type="Gramene" id="Pp3c11_2650V3.2">
    <property type="protein sequence ID" value="Pp3c11_2650V3.2"/>
    <property type="gene ID" value="Pp3c11_2650"/>
</dbReference>
<evidence type="ECO:0000259" key="9">
    <source>
        <dbReference type="PROSITE" id="PS51294"/>
    </source>
</evidence>
<sequence length="607" mass="66647">MEIEEMGSWAADTTKIMGHHFTLEAERMRSFNKSQNSETPYNASVQLDKDYSASRQSGFSQVRSFSALETLTTGGERTSNSGSNTGTPVCEAIPFELLSMSPDKRPWRTYSVESCSGFAPELKLSSEDDTEHGSLDDKKESNEDMVISGGKDGDSVQSKLCSRGHWRPVEDQKLRELVSLHGPQNWNLIAEKLQGRSGKSCRLRWFNQLDPRINRRPFTEEEEERLLAANQLQGNKWALIARLFPGRTDNAVKNHWHVLTARKMRERSRISGRRKSEVHRKNKGNCTYTSAQGNHYHGSTDPLTLWIEPKYTATAESAEAPPRSSLSGSGSPLSLPTAFAKQQSSGGTLHSVANMGTSCLSDVTSLSPKYRNLGSATMVALPLLPNPVGSVISDHRPVHLPEVTNSAMNQALLSNSTDGQISSGFLMRALDPLAENLATLPTHQQTTDNHCVRLETNVPGSLNAGARAHRRSQSLVSFGHNDKVGEYESYPGASLCHSDVLHRQLSSSQLNCSAAYNTGRYQSENYSGRNKPPFLQGNRNKDVGSLSTQVHQRQEKPHNDTESALKMGPCWAAADNTYDLGVVGMAISQPEQSVPVAFFDFLGVGAA</sequence>
<keyword evidence="2" id="KW-0677">Repeat</keyword>
<dbReference type="GeneID" id="112288152"/>
<dbReference type="GO" id="GO:0000981">
    <property type="term" value="F:DNA-binding transcription factor activity, RNA polymerase II-specific"/>
    <property type="evidence" value="ECO:0000318"/>
    <property type="project" value="GO_Central"/>
</dbReference>
<feature type="region of interest" description="Disordered" evidence="7">
    <location>
        <begin position="122"/>
        <end position="159"/>
    </location>
</feature>
<accession>A0A2K1JT70</accession>
<dbReference type="GO" id="GO:0005634">
    <property type="term" value="C:nucleus"/>
    <property type="evidence" value="ECO:0000318"/>
    <property type="project" value="GO_Central"/>
</dbReference>
<reference evidence="10 12" key="1">
    <citation type="journal article" date="2008" name="Science">
        <title>The Physcomitrella genome reveals evolutionary insights into the conquest of land by plants.</title>
        <authorList>
            <person name="Rensing S."/>
            <person name="Lang D."/>
            <person name="Zimmer A."/>
            <person name="Terry A."/>
            <person name="Salamov A."/>
            <person name="Shapiro H."/>
            <person name="Nishiyama T."/>
            <person name="Perroud P.-F."/>
            <person name="Lindquist E."/>
            <person name="Kamisugi Y."/>
            <person name="Tanahashi T."/>
            <person name="Sakakibara K."/>
            <person name="Fujita T."/>
            <person name="Oishi K."/>
            <person name="Shin-I T."/>
            <person name="Kuroki Y."/>
            <person name="Toyoda A."/>
            <person name="Suzuki Y."/>
            <person name="Hashimoto A."/>
            <person name="Yamaguchi K."/>
            <person name="Sugano A."/>
            <person name="Kohara Y."/>
            <person name="Fujiyama A."/>
            <person name="Anterola A."/>
            <person name="Aoki S."/>
            <person name="Ashton N."/>
            <person name="Barbazuk W.B."/>
            <person name="Barker E."/>
            <person name="Bennetzen J."/>
            <person name="Bezanilla M."/>
            <person name="Blankenship R."/>
            <person name="Cho S.H."/>
            <person name="Dutcher S."/>
            <person name="Estelle M."/>
            <person name="Fawcett J.A."/>
            <person name="Gundlach H."/>
            <person name="Hanada K."/>
            <person name="Heyl A."/>
            <person name="Hicks K.A."/>
            <person name="Hugh J."/>
            <person name="Lohr M."/>
            <person name="Mayer K."/>
            <person name="Melkozernov A."/>
            <person name="Murata T."/>
            <person name="Nelson D."/>
            <person name="Pils B."/>
            <person name="Prigge M."/>
            <person name="Reiss B."/>
            <person name="Renner T."/>
            <person name="Rombauts S."/>
            <person name="Rushton P."/>
            <person name="Sanderfoot A."/>
            <person name="Schween G."/>
            <person name="Shiu S.-H."/>
            <person name="Stueber K."/>
            <person name="Theodoulou F.L."/>
            <person name="Tu H."/>
            <person name="Van de Peer Y."/>
            <person name="Verrier P.J."/>
            <person name="Waters E."/>
            <person name="Wood A."/>
            <person name="Yang L."/>
            <person name="Cove D."/>
            <person name="Cuming A."/>
            <person name="Hasebe M."/>
            <person name="Lucas S."/>
            <person name="Mishler D.B."/>
            <person name="Reski R."/>
            <person name="Grigoriev I."/>
            <person name="Quatrano R.S."/>
            <person name="Boore J.L."/>
        </authorList>
    </citation>
    <scope>NUCLEOTIDE SEQUENCE [LARGE SCALE GENOMIC DNA]</scope>
    <source>
        <strain evidence="11 12">cv. Gransden 2004</strain>
    </source>
</reference>
<keyword evidence="12" id="KW-1185">Reference proteome</keyword>
<dbReference type="SUPFAM" id="SSF46689">
    <property type="entry name" value="Homeodomain-like"/>
    <property type="match status" value="1"/>
</dbReference>
<keyword evidence="5" id="KW-0804">Transcription</keyword>
<dbReference type="AlphaFoldDB" id="A0A2K1JT70"/>
<dbReference type="RefSeq" id="XP_024387804.1">
    <property type="nucleotide sequence ID" value="XM_024532036.1"/>
</dbReference>
<feature type="compositionally biased region" description="Basic residues" evidence="7">
    <location>
        <begin position="265"/>
        <end position="283"/>
    </location>
</feature>
<reference evidence="10 12" key="2">
    <citation type="journal article" date="2018" name="Plant J.">
        <title>The Physcomitrella patens chromosome-scale assembly reveals moss genome structure and evolution.</title>
        <authorList>
            <person name="Lang D."/>
            <person name="Ullrich K.K."/>
            <person name="Murat F."/>
            <person name="Fuchs J."/>
            <person name="Jenkins J."/>
            <person name="Haas F.B."/>
            <person name="Piednoel M."/>
            <person name="Gundlach H."/>
            <person name="Van Bel M."/>
            <person name="Meyberg R."/>
            <person name="Vives C."/>
            <person name="Morata J."/>
            <person name="Symeonidi A."/>
            <person name="Hiss M."/>
            <person name="Muchero W."/>
            <person name="Kamisugi Y."/>
            <person name="Saleh O."/>
            <person name="Blanc G."/>
            <person name="Decker E.L."/>
            <person name="van Gessel N."/>
            <person name="Grimwood J."/>
            <person name="Hayes R.D."/>
            <person name="Graham S.W."/>
            <person name="Gunter L.E."/>
            <person name="McDaniel S.F."/>
            <person name="Hoernstein S.N.W."/>
            <person name="Larsson A."/>
            <person name="Li F.W."/>
            <person name="Perroud P.F."/>
            <person name="Phillips J."/>
            <person name="Ranjan P."/>
            <person name="Rokshar D.S."/>
            <person name="Rothfels C.J."/>
            <person name="Schneider L."/>
            <person name="Shu S."/>
            <person name="Stevenson D.W."/>
            <person name="Thummler F."/>
            <person name="Tillich M."/>
            <person name="Villarreal Aguilar J.C."/>
            <person name="Widiez T."/>
            <person name="Wong G.K."/>
            <person name="Wymore A."/>
            <person name="Zhang Y."/>
            <person name="Zimmer A.D."/>
            <person name="Quatrano R.S."/>
            <person name="Mayer K.F.X."/>
            <person name="Goodstein D."/>
            <person name="Casacuberta J.M."/>
            <person name="Vandepoele K."/>
            <person name="Reski R."/>
            <person name="Cuming A.C."/>
            <person name="Tuskan G.A."/>
            <person name="Maumus F."/>
            <person name="Salse J."/>
            <person name="Schmutz J."/>
            <person name="Rensing S.A."/>
        </authorList>
    </citation>
    <scope>NUCLEOTIDE SEQUENCE [LARGE SCALE GENOMIC DNA]</scope>
    <source>
        <strain evidence="11 12">cv. Gransden 2004</strain>
    </source>
</reference>
<evidence type="ECO:0000256" key="5">
    <source>
        <dbReference type="ARBA" id="ARBA00023163"/>
    </source>
</evidence>
<dbReference type="InterPro" id="IPR001005">
    <property type="entry name" value="SANT/Myb"/>
</dbReference>
<feature type="domain" description="Myb-like" evidence="8">
    <location>
        <begin position="210"/>
        <end position="260"/>
    </location>
</feature>